<dbReference type="SMART" id="SM00471">
    <property type="entry name" value="HDc"/>
    <property type="match status" value="1"/>
</dbReference>
<dbReference type="Pfam" id="PF13487">
    <property type="entry name" value="HD_5"/>
    <property type="match status" value="1"/>
</dbReference>
<dbReference type="InterPro" id="IPR003607">
    <property type="entry name" value="HD/PDEase_dom"/>
</dbReference>
<dbReference type="PROSITE" id="PS51832">
    <property type="entry name" value="HD_GYP"/>
    <property type="match status" value="1"/>
</dbReference>
<dbReference type="Proteomes" id="UP000425916">
    <property type="component" value="Chromosome"/>
</dbReference>
<organism evidence="2 3">
    <name type="scientific">Neomoorella glycerini</name>
    <dbReference type="NCBI Taxonomy" id="55779"/>
    <lineage>
        <taxon>Bacteria</taxon>
        <taxon>Bacillati</taxon>
        <taxon>Bacillota</taxon>
        <taxon>Clostridia</taxon>
        <taxon>Neomoorellales</taxon>
        <taxon>Neomoorellaceae</taxon>
        <taxon>Neomoorella</taxon>
    </lineage>
</organism>
<proteinExistence type="predicted"/>
<dbReference type="PANTHER" id="PTHR43155:SF2">
    <property type="entry name" value="CYCLIC DI-GMP PHOSPHODIESTERASE PA4108"/>
    <property type="match status" value="1"/>
</dbReference>
<dbReference type="Gene3D" id="1.10.3210.10">
    <property type="entry name" value="Hypothetical protein af1432"/>
    <property type="match status" value="1"/>
</dbReference>
<gene>
    <name evidence="2" type="ORF">MGLY_14920</name>
</gene>
<dbReference type="CDD" id="cd00077">
    <property type="entry name" value="HDc"/>
    <property type="match status" value="1"/>
</dbReference>
<feature type="domain" description="HD-GYP" evidence="1">
    <location>
        <begin position="95"/>
        <end position="290"/>
    </location>
</feature>
<evidence type="ECO:0000259" key="1">
    <source>
        <dbReference type="PROSITE" id="PS51832"/>
    </source>
</evidence>
<protein>
    <submittedName>
        <fullName evidence="2">HD domain protein</fullName>
    </submittedName>
</protein>
<evidence type="ECO:0000313" key="2">
    <source>
        <dbReference type="EMBL" id="QGP92134.1"/>
    </source>
</evidence>
<dbReference type="SUPFAM" id="SSF109604">
    <property type="entry name" value="HD-domain/PDEase-like"/>
    <property type="match status" value="1"/>
</dbReference>
<accession>A0A6I5ZQ57</accession>
<dbReference type="PANTHER" id="PTHR43155">
    <property type="entry name" value="CYCLIC DI-GMP PHOSPHODIESTERASE PA4108-RELATED"/>
    <property type="match status" value="1"/>
</dbReference>
<dbReference type="OrthoDB" id="10822at2"/>
<reference evidence="2 3" key="1">
    <citation type="submission" date="2019-11" db="EMBL/GenBank/DDBJ databases">
        <title>Genome sequence of Moorella glycerini DSM11254.</title>
        <authorList>
            <person name="Poehlein A."/>
            <person name="Boeer T."/>
            <person name="Daniel R."/>
        </authorList>
    </citation>
    <scope>NUCLEOTIDE SEQUENCE [LARGE SCALE GENOMIC DNA]</scope>
    <source>
        <strain evidence="2 3">DSM 11254</strain>
    </source>
</reference>
<name>A0A6I5ZQ57_9FIRM</name>
<dbReference type="RefSeq" id="WP_156272742.1">
    <property type="nucleotide sequence ID" value="NZ_CP046244.1"/>
</dbReference>
<dbReference type="EMBL" id="CP046244">
    <property type="protein sequence ID" value="QGP92134.1"/>
    <property type="molecule type" value="Genomic_DNA"/>
</dbReference>
<keyword evidence="3" id="KW-1185">Reference proteome</keyword>
<dbReference type="AlphaFoldDB" id="A0A6I5ZQ57"/>
<sequence length="338" mass="37352">MDGNSPRPLGAGVDKLAESQNQMYNFHPATSQPLGSYHQPLPIEKPVGMTGAPDGPVGEIYQEAQEALSDVYHRCRLGNHLEVKDIQEIVADFLNRMQDNQDMFLQMAMLKDLDPYSSRHSLNVTVLATLLGSKLGLSQDELLVIGVGAMLHDVGKLEVPPAVLLKPGKLTAEEFAIIKRHPQAGYERLDGVVSEAVRRVARDHHERCNGSGYPKGLNREELSLAARCVAIADVYDAVTTDRCYRPRYLPHEGMELLMVESTMGNLDLELVRVFLQAIASYPVGTTVRLTTGEIARVIAQEPEVPMRPVVKVLQPRRRAGEIIRLLTNPSILIVEAEP</sequence>
<dbReference type="InterPro" id="IPR037522">
    <property type="entry name" value="HD_GYP_dom"/>
</dbReference>
<evidence type="ECO:0000313" key="3">
    <source>
        <dbReference type="Proteomes" id="UP000425916"/>
    </source>
</evidence>